<evidence type="ECO:0000313" key="2">
    <source>
        <dbReference type="WBParaSite" id="PS1159_v2.g8864.t1"/>
    </source>
</evidence>
<sequence length="156" mass="17641">MSSFRKLKRLSHHTLLFCFVLIAVLPSAECSFRLCGFKLTMTLQALCKNKFCGGFVVNTLSGPQQSASDEQNNELDGTERNAIFLYTPSYQKRSGIATECCEKRCSFNYLKTYCCAGFDENKQQQQTTKMSKRASAPFLNFETSNPIFDTLDSNFT</sequence>
<protein>
    <submittedName>
        <fullName evidence="2">Insulin-like domain-containing protein</fullName>
    </submittedName>
</protein>
<organism evidence="1 2">
    <name type="scientific">Panagrolaimus sp. PS1159</name>
    <dbReference type="NCBI Taxonomy" id="55785"/>
    <lineage>
        <taxon>Eukaryota</taxon>
        <taxon>Metazoa</taxon>
        <taxon>Ecdysozoa</taxon>
        <taxon>Nematoda</taxon>
        <taxon>Chromadorea</taxon>
        <taxon>Rhabditida</taxon>
        <taxon>Tylenchina</taxon>
        <taxon>Panagrolaimomorpha</taxon>
        <taxon>Panagrolaimoidea</taxon>
        <taxon>Panagrolaimidae</taxon>
        <taxon>Panagrolaimus</taxon>
    </lineage>
</organism>
<dbReference type="Proteomes" id="UP000887580">
    <property type="component" value="Unplaced"/>
</dbReference>
<name>A0AC35GUF4_9BILA</name>
<proteinExistence type="predicted"/>
<dbReference type="WBParaSite" id="PS1159_v2.g8864.t1">
    <property type="protein sequence ID" value="PS1159_v2.g8864.t1"/>
    <property type="gene ID" value="PS1159_v2.g8864"/>
</dbReference>
<reference evidence="2" key="1">
    <citation type="submission" date="2022-11" db="UniProtKB">
        <authorList>
            <consortium name="WormBaseParasite"/>
        </authorList>
    </citation>
    <scope>IDENTIFICATION</scope>
</reference>
<accession>A0AC35GUF4</accession>
<evidence type="ECO:0000313" key="1">
    <source>
        <dbReference type="Proteomes" id="UP000887580"/>
    </source>
</evidence>